<evidence type="ECO:0000313" key="3">
    <source>
        <dbReference type="EMBL" id="AKQ67843.1"/>
    </source>
</evidence>
<keyword evidence="4" id="KW-1185">Reference proteome</keyword>
<dbReference type="OrthoDB" id="5496957at2"/>
<dbReference type="RefSeq" id="WP_002637225.1">
    <property type="nucleotide sequence ID" value="NZ_CP012109.1"/>
</dbReference>
<keyword evidence="2" id="KW-0677">Repeat</keyword>
<dbReference type="InterPro" id="IPR011043">
    <property type="entry name" value="Gal_Oxase/kelch_b-propeller"/>
</dbReference>
<dbReference type="EMBL" id="CP012109">
    <property type="protein sequence ID" value="AKQ67843.1"/>
    <property type="molecule type" value="Genomic_DNA"/>
</dbReference>
<organism evidence="3 4">
    <name type="scientific">Pseudomyxococcus hansupus</name>
    <dbReference type="NCBI Taxonomy" id="1297742"/>
    <lineage>
        <taxon>Bacteria</taxon>
        <taxon>Pseudomonadati</taxon>
        <taxon>Myxococcota</taxon>
        <taxon>Myxococcia</taxon>
        <taxon>Myxococcales</taxon>
        <taxon>Cystobacterineae</taxon>
        <taxon>Myxococcaceae</taxon>
        <taxon>Pseudomyxococcus</taxon>
    </lineage>
</organism>
<dbReference type="InterPro" id="IPR006652">
    <property type="entry name" value="Kelch_1"/>
</dbReference>
<keyword evidence="1" id="KW-0880">Kelch repeat</keyword>
<dbReference type="InterPro" id="IPR015915">
    <property type="entry name" value="Kelch-typ_b-propeller"/>
</dbReference>
<evidence type="ECO:0000256" key="2">
    <source>
        <dbReference type="ARBA" id="ARBA00022737"/>
    </source>
</evidence>
<name>A0A0H4X1V7_9BACT</name>
<dbReference type="KEGG" id="mym:A176_004755"/>
<dbReference type="PANTHER" id="PTHR24412">
    <property type="entry name" value="KELCH PROTEIN"/>
    <property type="match status" value="1"/>
</dbReference>
<accession>A0A0H4X1V7</accession>
<dbReference type="Gene3D" id="2.130.10.80">
    <property type="entry name" value="Galactose oxidase/kelch, beta-propeller"/>
    <property type="match status" value="2"/>
</dbReference>
<evidence type="ECO:0000256" key="1">
    <source>
        <dbReference type="ARBA" id="ARBA00022441"/>
    </source>
</evidence>
<protein>
    <submittedName>
        <fullName evidence="3">Kelch domain protein</fullName>
    </submittedName>
</protein>
<dbReference type="SUPFAM" id="SSF50965">
    <property type="entry name" value="Galactose oxidase, central domain"/>
    <property type="match status" value="1"/>
</dbReference>
<dbReference type="Proteomes" id="UP000009026">
    <property type="component" value="Chromosome"/>
</dbReference>
<dbReference type="AlphaFoldDB" id="A0A0H4X1V7"/>
<reference evidence="3 4" key="1">
    <citation type="journal article" date="2016" name="PLoS ONE">
        <title>Complete Genome Sequence and Comparative Genomics of a Novel Myxobacterium Myxococcus hansupus.</title>
        <authorList>
            <person name="Sharma G."/>
            <person name="Narwani T."/>
            <person name="Subramanian S."/>
        </authorList>
    </citation>
    <scope>NUCLEOTIDE SEQUENCE [LARGE SCALE GENOMIC DNA]</scope>
    <source>
        <strain evidence="4">mixupus</strain>
    </source>
</reference>
<dbReference type="Pfam" id="PF01344">
    <property type="entry name" value="Kelch_1"/>
    <property type="match status" value="1"/>
</dbReference>
<evidence type="ECO:0000313" key="4">
    <source>
        <dbReference type="Proteomes" id="UP000009026"/>
    </source>
</evidence>
<dbReference type="STRING" id="1297742.A176_004755"/>
<dbReference type="InterPro" id="IPR037293">
    <property type="entry name" value="Gal_Oxidase_central_sf"/>
</dbReference>
<dbReference type="eggNOG" id="COG3055">
    <property type="taxonomic scope" value="Bacteria"/>
</dbReference>
<dbReference type="PANTHER" id="PTHR24412:SF489">
    <property type="entry name" value="RING FINGER DOMAIN AND KELCH REPEAT-CONTAINING PROTEIN DDB_G0271372"/>
    <property type="match status" value="1"/>
</dbReference>
<proteinExistence type="predicted"/>
<dbReference type="PATRIC" id="fig|1297742.4.peg.4802"/>
<sequence length="366" mass="38916">MTSTPPVQRIPYPGLWLDAFTLTAVPGGALVVGGQVWSAQGGGTTPATVASAMRWDAGTNTWETLAPMPLPRQGHAAVPLPDGHVLIVGGRNNTELEMPGTLFWEPDTRRFREGPPLLAARDRPVAVALPDGAVLVLGADHDNTDLERGTRAELLRPGASAWEPAGQTVRLFHPGPVCVSGEHVVIAGGRDNGFGFAIIEGTHFAPPLDRNTELWQPGTRTWRTSQPLTASRDEPQGVTLSDGRILVVGGWHQGQLLGTAEVWDPAREQWTPTGELTDLRSSVVLAALPDGRAGAFGGLGQKNFEASSTVELWSPDTGAWTPGPPMSAAVSDHRVTVLDDGTVLVVGLIRKQPDGMLETVSLRWNP</sequence>
<gene>
    <name evidence="3" type="ORF">A176_004755</name>
</gene>
<dbReference type="Gene3D" id="2.120.10.80">
    <property type="entry name" value="Kelch-type beta propeller"/>
    <property type="match status" value="1"/>
</dbReference>
<dbReference type="SMART" id="SM00612">
    <property type="entry name" value="Kelch"/>
    <property type="match status" value="4"/>
</dbReference>